<dbReference type="GO" id="GO:0005814">
    <property type="term" value="C:centriole"/>
    <property type="evidence" value="ECO:0007669"/>
    <property type="project" value="TreeGrafter"/>
</dbReference>
<keyword evidence="2" id="KW-0963">Cytoplasm</keyword>
<keyword evidence="7" id="KW-1185">Reference proteome</keyword>
<feature type="region of interest" description="Disordered" evidence="4">
    <location>
        <begin position="506"/>
        <end position="559"/>
    </location>
</feature>
<name>A0A9Q1DZS9_CONCO</name>
<sequence>MTGSLDKLSIRFSIKTQLELLPLWARIGSARGCYTEVKLEHRERLSEPPRRAEGATAGPPGRAAGWRRSGEEGYWESLMSEVEALPHTPRPQSCIGGIGVEGWLQQLERVQGLPPTHAKMPPLSDRTVSMPTLHGGALVRQYPHQARGRDCAPRKPISRHKAPLGSEEDLFTPPGRWERARFRSFPQVEPVRVSALASVKNGWLPVQKRAVVCDITCQTPSLKDSTCQDQYKLSITTSSPKCYTRKNGFDYTEGEARNKSSTQANCMDPRTRRVSGQASPNITQASNLALPEGESPVGRERWKKGWVERRAAFFTDGIHSGDHTAMPRRHSPLQRTAGISVCSRSTAPPVGMEILPTKRGFSSITGTAHRAPRSHVTPSSSGTAAKSEENSKIESPPVNRPGEPIVWRRRASAIKATDIGRSETGPGKGPREFRHSYTEGDGKDDAFSRFCQRSGGTHPAQTSTCTPGSANAAPHPCRPRSCSLADAEVSGEKLYRSSLSLYLCRPSSGDPGRPPRPLSFAGAFRHADPGLGGAPLPAVKQPSRATPEKAKTGGGRDAACGVNTRPLSACLPGAGVNAESSQQDVGTRQRLGLHPGQRWSLESAAVKPQESGSHQSAEAILALNAASIIANIKLQTRINKMASLRSQQESKKVPEPGNEMVEDSGSHESSPPDAGVVRRAPGNAGRKARPRPIHWQEPLSHQQEDSAAPLTLREALQLLRPGFIRRSQRRVREVEQRALKRRAWQGTRRACRTEPNPPSDTHSKLADRAIAGKEKLLRSKSSAADMNRQDEKKKVVSQANRLRAAAFKKKLLDQILRRNLD</sequence>
<feature type="compositionally biased region" description="Basic and acidic residues" evidence="4">
    <location>
        <begin position="40"/>
        <end position="53"/>
    </location>
</feature>
<feature type="region of interest" description="Disordered" evidence="4">
    <location>
        <begin position="778"/>
        <end position="797"/>
    </location>
</feature>
<feature type="region of interest" description="Disordered" evidence="4">
    <location>
        <begin position="645"/>
        <end position="707"/>
    </location>
</feature>
<comment type="caution">
    <text evidence="6">The sequence shown here is derived from an EMBL/GenBank/DDBJ whole genome shotgun (WGS) entry which is preliminary data.</text>
</comment>
<dbReference type="GO" id="GO:0005829">
    <property type="term" value="C:cytosol"/>
    <property type="evidence" value="ECO:0007669"/>
    <property type="project" value="TreeGrafter"/>
</dbReference>
<feature type="region of interest" description="Disordered" evidence="4">
    <location>
        <begin position="40"/>
        <end position="67"/>
    </location>
</feature>
<evidence type="ECO:0000256" key="3">
    <source>
        <dbReference type="ARBA" id="ARBA00023212"/>
    </source>
</evidence>
<feature type="compositionally biased region" description="Low complexity" evidence="4">
    <location>
        <begin position="54"/>
        <end position="67"/>
    </location>
</feature>
<dbReference type="GO" id="GO:0005813">
    <property type="term" value="C:centrosome"/>
    <property type="evidence" value="ECO:0007669"/>
    <property type="project" value="UniProtKB-SubCell"/>
</dbReference>
<feature type="region of interest" description="Disordered" evidence="4">
    <location>
        <begin position="365"/>
        <end position="403"/>
    </location>
</feature>
<gene>
    <name evidence="6" type="ORF">COCON_G00036010</name>
</gene>
<feature type="region of interest" description="Disordered" evidence="4">
    <location>
        <begin position="143"/>
        <end position="172"/>
    </location>
</feature>
<evidence type="ECO:0000313" key="6">
    <source>
        <dbReference type="EMBL" id="KAJ8284751.1"/>
    </source>
</evidence>
<feature type="compositionally biased region" description="Basic and acidic residues" evidence="4">
    <location>
        <begin position="429"/>
        <end position="447"/>
    </location>
</feature>
<feature type="domain" description="ALMS motif" evidence="5">
    <location>
        <begin position="709"/>
        <end position="819"/>
    </location>
</feature>
<dbReference type="GO" id="GO:0046599">
    <property type="term" value="P:regulation of centriole replication"/>
    <property type="evidence" value="ECO:0007669"/>
    <property type="project" value="TreeGrafter"/>
</dbReference>
<protein>
    <recommendedName>
        <fullName evidence="5">ALMS motif domain-containing protein</fullName>
    </recommendedName>
</protein>
<reference evidence="6" key="1">
    <citation type="journal article" date="2023" name="Science">
        <title>Genome structures resolve the early diversification of teleost fishes.</title>
        <authorList>
            <person name="Parey E."/>
            <person name="Louis A."/>
            <person name="Montfort J."/>
            <person name="Bouchez O."/>
            <person name="Roques C."/>
            <person name="Iampietro C."/>
            <person name="Lluch J."/>
            <person name="Castinel A."/>
            <person name="Donnadieu C."/>
            <person name="Desvignes T."/>
            <person name="Floi Bucao C."/>
            <person name="Jouanno E."/>
            <person name="Wen M."/>
            <person name="Mejri S."/>
            <person name="Dirks R."/>
            <person name="Jansen H."/>
            <person name="Henkel C."/>
            <person name="Chen W.J."/>
            <person name="Zahm M."/>
            <person name="Cabau C."/>
            <person name="Klopp C."/>
            <person name="Thompson A.W."/>
            <person name="Robinson-Rechavi M."/>
            <person name="Braasch I."/>
            <person name="Lecointre G."/>
            <person name="Bobe J."/>
            <person name="Postlethwait J.H."/>
            <person name="Berthelot C."/>
            <person name="Roest Crollius H."/>
            <person name="Guiguen Y."/>
        </authorList>
    </citation>
    <scope>NUCLEOTIDE SEQUENCE</scope>
    <source>
        <strain evidence="6">Concon-B</strain>
    </source>
</reference>
<dbReference type="InterPro" id="IPR029299">
    <property type="entry name" value="ALMS_motif"/>
</dbReference>
<dbReference type="GO" id="GO:0008017">
    <property type="term" value="F:microtubule binding"/>
    <property type="evidence" value="ECO:0007669"/>
    <property type="project" value="TreeGrafter"/>
</dbReference>
<evidence type="ECO:0000256" key="2">
    <source>
        <dbReference type="ARBA" id="ARBA00022490"/>
    </source>
</evidence>
<organism evidence="6 7">
    <name type="scientific">Conger conger</name>
    <name type="common">Conger eel</name>
    <name type="synonym">Muraena conger</name>
    <dbReference type="NCBI Taxonomy" id="82655"/>
    <lineage>
        <taxon>Eukaryota</taxon>
        <taxon>Metazoa</taxon>
        <taxon>Chordata</taxon>
        <taxon>Craniata</taxon>
        <taxon>Vertebrata</taxon>
        <taxon>Euteleostomi</taxon>
        <taxon>Actinopterygii</taxon>
        <taxon>Neopterygii</taxon>
        <taxon>Teleostei</taxon>
        <taxon>Anguilliformes</taxon>
        <taxon>Congridae</taxon>
        <taxon>Conger</taxon>
    </lineage>
</organism>
<dbReference type="OrthoDB" id="8899035at2759"/>
<feature type="region of interest" description="Disordered" evidence="4">
    <location>
        <begin position="260"/>
        <end position="299"/>
    </location>
</feature>
<feature type="compositionally biased region" description="Polar residues" evidence="4">
    <location>
        <begin position="459"/>
        <end position="469"/>
    </location>
</feature>
<comment type="subcellular location">
    <subcellularLocation>
        <location evidence="1">Cytoplasm</location>
        <location evidence="1">Cytoskeleton</location>
        <location evidence="1">Microtubule organizing center</location>
        <location evidence="1">Centrosome</location>
    </subcellularLocation>
</comment>
<evidence type="ECO:0000256" key="1">
    <source>
        <dbReference type="ARBA" id="ARBA00004300"/>
    </source>
</evidence>
<dbReference type="PANTHER" id="PTHR21553">
    <property type="entry name" value="ALMS1-RELATED"/>
    <property type="match status" value="1"/>
</dbReference>
<feature type="compositionally biased region" description="Polar residues" evidence="4">
    <location>
        <begin position="274"/>
        <end position="287"/>
    </location>
</feature>
<dbReference type="AlphaFoldDB" id="A0A9Q1DZS9"/>
<keyword evidence="3" id="KW-0206">Cytoskeleton</keyword>
<dbReference type="EMBL" id="JAFJMO010000002">
    <property type="protein sequence ID" value="KAJ8284751.1"/>
    <property type="molecule type" value="Genomic_DNA"/>
</dbReference>
<evidence type="ECO:0000259" key="5">
    <source>
        <dbReference type="Pfam" id="PF15309"/>
    </source>
</evidence>
<proteinExistence type="predicted"/>
<dbReference type="PANTHER" id="PTHR21553:SF24">
    <property type="entry name" value="(E2-INDEPENDENT) E3 UBIQUITIN-CONJUGATING ENZYME FATS"/>
    <property type="match status" value="1"/>
</dbReference>
<accession>A0A9Q1DZS9</accession>
<evidence type="ECO:0000313" key="7">
    <source>
        <dbReference type="Proteomes" id="UP001152803"/>
    </source>
</evidence>
<dbReference type="Proteomes" id="UP001152803">
    <property type="component" value="Unassembled WGS sequence"/>
</dbReference>
<evidence type="ECO:0000256" key="4">
    <source>
        <dbReference type="SAM" id="MobiDB-lite"/>
    </source>
</evidence>
<feature type="region of interest" description="Disordered" evidence="4">
    <location>
        <begin position="419"/>
        <end position="478"/>
    </location>
</feature>
<dbReference type="Pfam" id="PF15309">
    <property type="entry name" value="ALMS_motif"/>
    <property type="match status" value="1"/>
</dbReference>